<evidence type="ECO:0000313" key="2">
    <source>
        <dbReference type="Proteomes" id="UP001596058"/>
    </source>
</evidence>
<dbReference type="EMBL" id="JBHSPA010000085">
    <property type="protein sequence ID" value="MFC5832793.1"/>
    <property type="molecule type" value="Genomic_DNA"/>
</dbReference>
<evidence type="ECO:0000313" key="1">
    <source>
        <dbReference type="EMBL" id="MFC5832793.1"/>
    </source>
</evidence>
<gene>
    <name evidence="1" type="ORF">ACFPZ3_53860</name>
</gene>
<dbReference type="Proteomes" id="UP001596058">
    <property type="component" value="Unassembled WGS sequence"/>
</dbReference>
<name>A0ABW1D6D5_9ACTN</name>
<protein>
    <submittedName>
        <fullName evidence="1">Uncharacterized protein</fullName>
    </submittedName>
</protein>
<sequence length="71" mass="7251">MNEKSTDRAAALLFAGAGHAVSAPDYLGLGTGPGHHTYADPLKELLTALDSTCGWKPDVPVVAAGFTGNRA</sequence>
<comment type="caution">
    <text evidence="1">The sequence shown here is derived from an EMBL/GenBank/DDBJ whole genome shotgun (WGS) entry which is preliminary data.</text>
</comment>
<dbReference type="SUPFAM" id="SSF53474">
    <property type="entry name" value="alpha/beta-Hydrolases"/>
    <property type="match status" value="1"/>
</dbReference>
<dbReference type="Gene3D" id="3.40.50.1820">
    <property type="entry name" value="alpha/beta hydrolase"/>
    <property type="match status" value="1"/>
</dbReference>
<dbReference type="InterPro" id="IPR029058">
    <property type="entry name" value="AB_hydrolase_fold"/>
</dbReference>
<organism evidence="1 2">
    <name type="scientific">Nonomuraea insulae</name>
    <dbReference type="NCBI Taxonomy" id="1616787"/>
    <lineage>
        <taxon>Bacteria</taxon>
        <taxon>Bacillati</taxon>
        <taxon>Actinomycetota</taxon>
        <taxon>Actinomycetes</taxon>
        <taxon>Streptosporangiales</taxon>
        <taxon>Streptosporangiaceae</taxon>
        <taxon>Nonomuraea</taxon>
    </lineage>
</organism>
<accession>A0ABW1D6D5</accession>
<reference evidence="2" key="1">
    <citation type="journal article" date="2019" name="Int. J. Syst. Evol. Microbiol.">
        <title>The Global Catalogue of Microorganisms (GCM) 10K type strain sequencing project: providing services to taxonomists for standard genome sequencing and annotation.</title>
        <authorList>
            <consortium name="The Broad Institute Genomics Platform"/>
            <consortium name="The Broad Institute Genome Sequencing Center for Infectious Disease"/>
            <person name="Wu L."/>
            <person name="Ma J."/>
        </authorList>
    </citation>
    <scope>NUCLEOTIDE SEQUENCE [LARGE SCALE GENOMIC DNA]</scope>
    <source>
        <strain evidence="2">CCUG 53903</strain>
    </source>
</reference>
<dbReference type="RefSeq" id="WP_379522228.1">
    <property type="nucleotide sequence ID" value="NZ_JBHSPA010000085.1"/>
</dbReference>
<proteinExistence type="predicted"/>
<keyword evidence="2" id="KW-1185">Reference proteome</keyword>